<evidence type="ECO:0000256" key="1">
    <source>
        <dbReference type="SAM" id="Phobius"/>
    </source>
</evidence>
<gene>
    <name evidence="3" type="ORF">G7043_42010</name>
</gene>
<feature type="transmembrane region" description="Helical" evidence="1">
    <location>
        <begin position="78"/>
        <end position="97"/>
    </location>
</feature>
<evidence type="ECO:0000259" key="2">
    <source>
        <dbReference type="Pfam" id="PF14219"/>
    </source>
</evidence>
<evidence type="ECO:0000313" key="4">
    <source>
        <dbReference type="Proteomes" id="UP000481360"/>
    </source>
</evidence>
<protein>
    <submittedName>
        <fullName evidence="3">DUF4328 domain-containing protein</fullName>
    </submittedName>
</protein>
<comment type="caution">
    <text evidence="3">The sequence shown here is derived from an EMBL/GenBank/DDBJ whole genome shotgun (WGS) entry which is preliminary data.</text>
</comment>
<dbReference type="InterPro" id="IPR025565">
    <property type="entry name" value="DUF4328"/>
</dbReference>
<organism evidence="3 4">
    <name type="scientific">Lentzea alba</name>
    <dbReference type="NCBI Taxonomy" id="2714351"/>
    <lineage>
        <taxon>Bacteria</taxon>
        <taxon>Bacillati</taxon>
        <taxon>Actinomycetota</taxon>
        <taxon>Actinomycetes</taxon>
        <taxon>Pseudonocardiales</taxon>
        <taxon>Pseudonocardiaceae</taxon>
        <taxon>Lentzea</taxon>
    </lineage>
</organism>
<keyword evidence="4" id="KW-1185">Reference proteome</keyword>
<dbReference type="AlphaFoldDB" id="A0A7C9RXP2"/>
<accession>A0A7C9RXP2</accession>
<sequence length="184" mass="19910">MRGIGTAATGMIAFSAGTQVVTAALLWTSVDPASDLAANFIALFVQLVGGVLFVAWMRQARLNSDTITSRHQHRWTNMWVVLGWFIPFGNLFIPYAVMQDIWRGSDRTQPMVGLQKRPQSGLVTAWWITYIGSNALGVVSGRAALDDYALLSTISAAGLVVAAVLAAQMIKRVNAMQEAVQVEA</sequence>
<dbReference type="RefSeq" id="WP_166054315.1">
    <property type="nucleotide sequence ID" value="NZ_JAAMPJ010000016.1"/>
</dbReference>
<dbReference type="Proteomes" id="UP000481360">
    <property type="component" value="Unassembled WGS sequence"/>
</dbReference>
<name>A0A7C9RXP2_9PSEU</name>
<feature type="transmembrane region" description="Helical" evidence="1">
    <location>
        <begin position="148"/>
        <end position="167"/>
    </location>
</feature>
<feature type="transmembrane region" description="Helical" evidence="1">
    <location>
        <begin position="36"/>
        <end position="57"/>
    </location>
</feature>
<proteinExistence type="predicted"/>
<evidence type="ECO:0000313" key="3">
    <source>
        <dbReference type="EMBL" id="NGY65489.1"/>
    </source>
</evidence>
<keyword evidence="1" id="KW-0812">Transmembrane</keyword>
<feature type="transmembrane region" description="Helical" evidence="1">
    <location>
        <begin position="12"/>
        <end position="30"/>
    </location>
</feature>
<feature type="domain" description="DUF4328" evidence="2">
    <location>
        <begin position="35"/>
        <end position="174"/>
    </location>
</feature>
<reference evidence="3 4" key="1">
    <citation type="submission" date="2020-03" db="EMBL/GenBank/DDBJ databases">
        <title>Isolation and identification of active actinomycetes.</title>
        <authorList>
            <person name="Sun X."/>
        </authorList>
    </citation>
    <scope>NUCLEOTIDE SEQUENCE [LARGE SCALE GENOMIC DNA]</scope>
    <source>
        <strain evidence="3 4">NEAU-D13</strain>
    </source>
</reference>
<keyword evidence="1" id="KW-1133">Transmembrane helix</keyword>
<keyword evidence="1" id="KW-0472">Membrane</keyword>
<dbReference type="Pfam" id="PF14219">
    <property type="entry name" value="DUF4328"/>
    <property type="match status" value="1"/>
</dbReference>
<dbReference type="EMBL" id="JAAMPJ010000016">
    <property type="protein sequence ID" value="NGY65489.1"/>
    <property type="molecule type" value="Genomic_DNA"/>
</dbReference>